<dbReference type="RefSeq" id="WP_081976322.1">
    <property type="nucleotide sequence ID" value="NZ_AVDA01000042.1"/>
</dbReference>
<protein>
    <submittedName>
        <fullName evidence="1">Transposase</fullName>
    </submittedName>
</protein>
<dbReference type="Proteomes" id="UP000030416">
    <property type="component" value="Unassembled WGS sequence"/>
</dbReference>
<organism evidence="1 2">
    <name type="scientific">Ureibacillus manganicus DSM 26584</name>
    <dbReference type="NCBI Taxonomy" id="1384049"/>
    <lineage>
        <taxon>Bacteria</taxon>
        <taxon>Bacillati</taxon>
        <taxon>Bacillota</taxon>
        <taxon>Bacilli</taxon>
        <taxon>Bacillales</taxon>
        <taxon>Caryophanaceae</taxon>
        <taxon>Ureibacillus</taxon>
    </lineage>
</organism>
<evidence type="ECO:0000313" key="1">
    <source>
        <dbReference type="EMBL" id="KGR73619.1"/>
    </source>
</evidence>
<dbReference type="AlphaFoldDB" id="A0A0A3HMK6"/>
<dbReference type="eggNOG" id="ENOG50330T9">
    <property type="taxonomic scope" value="Bacteria"/>
</dbReference>
<reference evidence="1 2" key="1">
    <citation type="submission" date="2014-02" db="EMBL/GenBank/DDBJ databases">
        <title>Draft genome sequence of Lysinibacillus manganicus DSM 26584T.</title>
        <authorList>
            <person name="Zhang F."/>
            <person name="Wang G."/>
            <person name="Zhang L."/>
        </authorList>
    </citation>
    <scope>NUCLEOTIDE SEQUENCE [LARGE SCALE GENOMIC DNA]</scope>
    <source>
        <strain evidence="1 2">DSM 26584</strain>
    </source>
</reference>
<proteinExistence type="predicted"/>
<evidence type="ECO:0000313" key="2">
    <source>
        <dbReference type="Proteomes" id="UP000030416"/>
    </source>
</evidence>
<dbReference type="EMBL" id="JPVN01000042">
    <property type="protein sequence ID" value="KGR73619.1"/>
    <property type="molecule type" value="Genomic_DNA"/>
</dbReference>
<sequence length="105" mass="12368">MVSIETNVYVSVANNSFSYVPLSAPCEFKLSMPAEKARVFEQLFGQIDSIEFQNMVRAHLPYLPYHMDETNHEIDYRLMKIYALIHEFGDEHTKKFVEQLPYFNN</sequence>
<accession>A0A0A3HMK6</accession>
<gene>
    <name evidence="1" type="ORF">CD29_19340</name>
</gene>
<comment type="caution">
    <text evidence="1">The sequence shown here is derived from an EMBL/GenBank/DDBJ whole genome shotgun (WGS) entry which is preliminary data.</text>
</comment>
<keyword evidence="2" id="KW-1185">Reference proteome</keyword>
<dbReference type="OrthoDB" id="2706506at2"/>
<name>A0A0A3HMK6_9BACL</name>
<dbReference type="STRING" id="1384049.CD29_19340"/>